<organism evidence="2 3">
    <name type="scientific">Phialemonium thermophilum</name>
    <dbReference type="NCBI Taxonomy" id="223376"/>
    <lineage>
        <taxon>Eukaryota</taxon>
        <taxon>Fungi</taxon>
        <taxon>Dikarya</taxon>
        <taxon>Ascomycota</taxon>
        <taxon>Pezizomycotina</taxon>
        <taxon>Sordariomycetes</taxon>
        <taxon>Sordariomycetidae</taxon>
        <taxon>Cephalothecales</taxon>
        <taxon>Cephalothecaceae</taxon>
        <taxon>Phialemonium</taxon>
    </lineage>
</organism>
<gene>
    <name evidence="2" type="ORF">VTK73DRAFT_2153</name>
</gene>
<dbReference type="Proteomes" id="UP001586593">
    <property type="component" value="Unassembled WGS sequence"/>
</dbReference>
<evidence type="ECO:0000313" key="2">
    <source>
        <dbReference type="EMBL" id="KAL1844621.1"/>
    </source>
</evidence>
<dbReference type="Pfam" id="PF25545">
    <property type="entry name" value="DUF7924"/>
    <property type="match status" value="1"/>
</dbReference>
<evidence type="ECO:0000313" key="3">
    <source>
        <dbReference type="Proteomes" id="UP001586593"/>
    </source>
</evidence>
<dbReference type="InterPro" id="IPR057684">
    <property type="entry name" value="DUF7924"/>
</dbReference>
<accession>A0ABR3VSI7</accession>
<dbReference type="PANTHER" id="PTHR42470:SF1">
    <property type="entry name" value="VAST DOMAIN-CONTAINING PROTEIN"/>
    <property type="match status" value="1"/>
</dbReference>
<dbReference type="EMBL" id="JAZHXJ010001585">
    <property type="protein sequence ID" value="KAL1844621.1"/>
    <property type="molecule type" value="Genomic_DNA"/>
</dbReference>
<keyword evidence="3" id="KW-1185">Reference proteome</keyword>
<dbReference type="PANTHER" id="PTHR42470">
    <property type="entry name" value="VAST DOMAIN-CONTAINING PROTEIN"/>
    <property type="match status" value="1"/>
</dbReference>
<reference evidence="2 3" key="1">
    <citation type="journal article" date="2024" name="Commun. Biol.">
        <title>Comparative genomic analysis of thermophilic fungi reveals convergent evolutionary adaptations and gene losses.</title>
        <authorList>
            <person name="Steindorff A.S."/>
            <person name="Aguilar-Pontes M.V."/>
            <person name="Robinson A.J."/>
            <person name="Andreopoulos B."/>
            <person name="LaButti K."/>
            <person name="Kuo A."/>
            <person name="Mondo S."/>
            <person name="Riley R."/>
            <person name="Otillar R."/>
            <person name="Haridas S."/>
            <person name="Lipzen A."/>
            <person name="Grimwood J."/>
            <person name="Schmutz J."/>
            <person name="Clum A."/>
            <person name="Reid I.D."/>
            <person name="Moisan M.C."/>
            <person name="Butler G."/>
            <person name="Nguyen T.T.M."/>
            <person name="Dewar K."/>
            <person name="Conant G."/>
            <person name="Drula E."/>
            <person name="Henrissat B."/>
            <person name="Hansel C."/>
            <person name="Singer S."/>
            <person name="Hutchinson M.I."/>
            <person name="de Vries R.P."/>
            <person name="Natvig D.O."/>
            <person name="Powell A.J."/>
            <person name="Tsang A."/>
            <person name="Grigoriev I.V."/>
        </authorList>
    </citation>
    <scope>NUCLEOTIDE SEQUENCE [LARGE SCALE GENOMIC DNA]</scope>
    <source>
        <strain evidence="2 3">ATCC 24622</strain>
    </source>
</reference>
<protein>
    <recommendedName>
        <fullName evidence="1">DUF7924 domain-containing protein</fullName>
    </recommendedName>
</protein>
<proteinExistence type="predicted"/>
<comment type="caution">
    <text evidence="2">The sequence shown here is derived from an EMBL/GenBank/DDBJ whole genome shotgun (WGS) entry which is preliminary data.</text>
</comment>
<name>A0ABR3VSI7_9PEZI</name>
<feature type="domain" description="DUF7924" evidence="1">
    <location>
        <begin position="95"/>
        <end position="265"/>
    </location>
</feature>
<evidence type="ECO:0000259" key="1">
    <source>
        <dbReference type="Pfam" id="PF25545"/>
    </source>
</evidence>
<sequence length="275" mass="30007">MSNGICIRHSRARLPSDVARSVEEIRADRGSPGLSARQMDEYLDGLGALAEGCTEADVEEFFRGLVFPELLDPTYGSLAGLGCADSALLPLHLVPDDPESRFVVSQPRPSLLYGFSKDPRDGAFTPAHVSIVESLHPRGASPSPAFPFLAILFKAVGGTQGDLWVATDQCAGASAACLNAVDLLNKQLRDRGSEGVGSICFSVAMDNNVAQLYVSWKEGDAKYWVQRVDDFLLSNPDHFTSLRSRVRNILDWAKRTHLEKIRRALDVLEQTGRHG</sequence>